<evidence type="ECO:0000313" key="1">
    <source>
        <dbReference type="EMBL" id="KAK1139162.1"/>
    </source>
</evidence>
<name>A0ACC3ANJ6_9EURO</name>
<evidence type="ECO:0000313" key="2">
    <source>
        <dbReference type="Proteomes" id="UP001177260"/>
    </source>
</evidence>
<sequence>MTLGRSFTAIVNVFSPPPSNGVADMGKDGDGTITCKYPGMPWIVAGLLALIVSHLVYNCCQPSLASIPGPFAARCTDLWRLHRVWQWRFKEDLPALHRVYNSSVIRIGPKMVSCSDPRAVELIYGFHTDFKKSDMVKAMAPIYKGKKQPTMFAAADNRTHARIRRPVAGAYAMTSIMQFEPFVDENIRVFYTRMDELFIGARRPCDIHNWVQYFAFDAVLEMTMSRNLGFMKAGGDVDGVLKQLQKDLDYRGIALAMPVIDRVWRLNPLAKFFQPRRSSHFAMRCKRMLEERIDQEKSTPAAMNPQPQPPDFAHRFLEAQRKDPSISDGQLIGYMQANLVAGSDTTAVVMRTAIYYTLKTPWIHQRISEELDAYTGPLPVPFRIARYQLPFCGAVIRESLRMHFAFIGMMERETPAGGVQLPDGRRLPGGVVIGMHGDLIGRDRGIFGDDADEFNPLRWLIRPDEPEHEYQERLRAMNAHDLAFGHGPRGCIGKNVAEMEIYKFVPTFFSLVQSAMDMWLDWREGKGLQSICQDQDGVQTDI</sequence>
<proteinExistence type="predicted"/>
<keyword evidence="2" id="KW-1185">Reference proteome</keyword>
<reference evidence="1 2" key="1">
    <citation type="journal article" date="2023" name="ACS Omega">
        <title>Identification of the Neoaspergillic Acid Biosynthesis Gene Cluster by Establishing an In Vitro CRISPR-Ribonucleoprotein Genetic System in Aspergillus melleus.</title>
        <authorList>
            <person name="Yuan B."/>
            <person name="Grau M.F."/>
            <person name="Murata R.M."/>
            <person name="Torok T."/>
            <person name="Venkateswaran K."/>
            <person name="Stajich J.E."/>
            <person name="Wang C.C.C."/>
        </authorList>
    </citation>
    <scope>NUCLEOTIDE SEQUENCE [LARGE SCALE GENOMIC DNA]</scope>
    <source>
        <strain evidence="1 2">IMV 1140</strain>
    </source>
</reference>
<gene>
    <name evidence="1" type="ORF">N8T08_001218</name>
</gene>
<organism evidence="1 2">
    <name type="scientific">Aspergillus melleus</name>
    <dbReference type="NCBI Taxonomy" id="138277"/>
    <lineage>
        <taxon>Eukaryota</taxon>
        <taxon>Fungi</taxon>
        <taxon>Dikarya</taxon>
        <taxon>Ascomycota</taxon>
        <taxon>Pezizomycotina</taxon>
        <taxon>Eurotiomycetes</taxon>
        <taxon>Eurotiomycetidae</taxon>
        <taxon>Eurotiales</taxon>
        <taxon>Aspergillaceae</taxon>
        <taxon>Aspergillus</taxon>
        <taxon>Aspergillus subgen. Circumdati</taxon>
    </lineage>
</organism>
<comment type="caution">
    <text evidence="1">The sequence shown here is derived from an EMBL/GenBank/DDBJ whole genome shotgun (WGS) entry which is preliminary data.</text>
</comment>
<protein>
    <submittedName>
        <fullName evidence="1">Uncharacterized protein</fullName>
    </submittedName>
</protein>
<dbReference type="Proteomes" id="UP001177260">
    <property type="component" value="Unassembled WGS sequence"/>
</dbReference>
<accession>A0ACC3ANJ6</accession>
<dbReference type="EMBL" id="JAOPJF010000115">
    <property type="protein sequence ID" value="KAK1139162.1"/>
    <property type="molecule type" value="Genomic_DNA"/>
</dbReference>